<dbReference type="InterPro" id="IPR003599">
    <property type="entry name" value="Ig_sub"/>
</dbReference>
<protein>
    <recommendedName>
        <fullName evidence="6">Ig-like domain-containing protein</fullName>
    </recommendedName>
</protein>
<dbReference type="PANTHER" id="PTHR24100:SF145">
    <property type="entry name" value="CD276 ANTIGEN"/>
    <property type="match status" value="1"/>
</dbReference>
<name>A0A9Q1E0R3_CONCO</name>
<feature type="transmembrane region" description="Helical" evidence="4">
    <location>
        <begin position="243"/>
        <end position="264"/>
    </location>
</feature>
<evidence type="ECO:0000313" key="8">
    <source>
        <dbReference type="Proteomes" id="UP001152803"/>
    </source>
</evidence>
<comment type="caution">
    <text evidence="7">The sequence shown here is derived from an EMBL/GenBank/DDBJ whole genome shotgun (WGS) entry which is preliminary data.</text>
</comment>
<sequence>MFLIFATVLSLLRFTGSFEVTVPQRRVLAVLGQPVVLGCSYTPDPKEGLDSLVVTWQRSEDQQVVHSFYYGRSQLDKQSPNYAGRTELYPALLQAGNASLRLQRVGPADTGRYLCTVSSLQGSGKGEVQLEYAAPYAEPRLNIQVKCSSISLQFESEGYPAPQVQWTGTPGKNLSTQEEVSGPGEDGLFLLRTSVTVEDPGPGVNLSFVLKNSALGQELLRPISFSLAPGGLGNSIDGTRLTIVLLISALCLLVCLGLAAFAYIRRQRT</sequence>
<keyword evidence="8" id="KW-1185">Reference proteome</keyword>
<dbReference type="GO" id="GO:0001817">
    <property type="term" value="P:regulation of cytokine production"/>
    <property type="evidence" value="ECO:0007669"/>
    <property type="project" value="TreeGrafter"/>
</dbReference>
<reference evidence="7" key="1">
    <citation type="journal article" date="2023" name="Science">
        <title>Genome structures resolve the early diversification of teleost fishes.</title>
        <authorList>
            <person name="Parey E."/>
            <person name="Louis A."/>
            <person name="Montfort J."/>
            <person name="Bouchez O."/>
            <person name="Roques C."/>
            <person name="Iampietro C."/>
            <person name="Lluch J."/>
            <person name="Castinel A."/>
            <person name="Donnadieu C."/>
            <person name="Desvignes T."/>
            <person name="Floi Bucao C."/>
            <person name="Jouanno E."/>
            <person name="Wen M."/>
            <person name="Mejri S."/>
            <person name="Dirks R."/>
            <person name="Jansen H."/>
            <person name="Henkel C."/>
            <person name="Chen W.J."/>
            <person name="Zahm M."/>
            <person name="Cabau C."/>
            <person name="Klopp C."/>
            <person name="Thompson A.W."/>
            <person name="Robinson-Rechavi M."/>
            <person name="Braasch I."/>
            <person name="Lecointre G."/>
            <person name="Bobe J."/>
            <person name="Postlethwait J.H."/>
            <person name="Berthelot C."/>
            <person name="Roest Crollius H."/>
            <person name="Guiguen Y."/>
        </authorList>
    </citation>
    <scope>NUCLEOTIDE SEQUENCE</scope>
    <source>
        <strain evidence="7">Concon-B</strain>
    </source>
</reference>
<dbReference type="Pfam" id="PF07686">
    <property type="entry name" value="V-set"/>
    <property type="match status" value="1"/>
</dbReference>
<dbReference type="SMART" id="SM00406">
    <property type="entry name" value="IGv"/>
    <property type="match status" value="1"/>
</dbReference>
<dbReference type="GO" id="GO:0005102">
    <property type="term" value="F:signaling receptor binding"/>
    <property type="evidence" value="ECO:0007669"/>
    <property type="project" value="TreeGrafter"/>
</dbReference>
<keyword evidence="4" id="KW-1133">Transmembrane helix</keyword>
<dbReference type="InterPro" id="IPR013106">
    <property type="entry name" value="Ig_V-set"/>
</dbReference>
<dbReference type="InterPro" id="IPR050504">
    <property type="entry name" value="IgSF_BTN/MOG"/>
</dbReference>
<comment type="subcellular location">
    <subcellularLocation>
        <location evidence="1">Membrane</location>
    </subcellularLocation>
</comment>
<dbReference type="GO" id="GO:0050852">
    <property type="term" value="P:T cell receptor signaling pathway"/>
    <property type="evidence" value="ECO:0007669"/>
    <property type="project" value="TreeGrafter"/>
</dbReference>
<dbReference type="InterPro" id="IPR053896">
    <property type="entry name" value="BTN3A2-like_Ig-C"/>
</dbReference>
<evidence type="ECO:0000256" key="2">
    <source>
        <dbReference type="ARBA" id="ARBA00023136"/>
    </source>
</evidence>
<dbReference type="FunFam" id="2.60.40.10:FF:000438">
    <property type="entry name" value="CD276 antigen"/>
    <property type="match status" value="1"/>
</dbReference>
<evidence type="ECO:0000256" key="3">
    <source>
        <dbReference type="ARBA" id="ARBA00023319"/>
    </source>
</evidence>
<dbReference type="SMART" id="SM00409">
    <property type="entry name" value="IG"/>
    <property type="match status" value="1"/>
</dbReference>
<evidence type="ECO:0000256" key="5">
    <source>
        <dbReference type="SAM" id="SignalP"/>
    </source>
</evidence>
<dbReference type="InterPro" id="IPR013783">
    <property type="entry name" value="Ig-like_fold"/>
</dbReference>
<dbReference type="EMBL" id="JAFJMO010000001">
    <property type="protein sequence ID" value="KAJ8287523.1"/>
    <property type="molecule type" value="Genomic_DNA"/>
</dbReference>
<dbReference type="InterPro" id="IPR036179">
    <property type="entry name" value="Ig-like_dom_sf"/>
</dbReference>
<organism evidence="7 8">
    <name type="scientific">Conger conger</name>
    <name type="common">Conger eel</name>
    <name type="synonym">Muraena conger</name>
    <dbReference type="NCBI Taxonomy" id="82655"/>
    <lineage>
        <taxon>Eukaryota</taxon>
        <taxon>Metazoa</taxon>
        <taxon>Chordata</taxon>
        <taxon>Craniata</taxon>
        <taxon>Vertebrata</taxon>
        <taxon>Euteleostomi</taxon>
        <taxon>Actinopterygii</taxon>
        <taxon>Neopterygii</taxon>
        <taxon>Teleostei</taxon>
        <taxon>Anguilliformes</taxon>
        <taxon>Congridae</taxon>
        <taxon>Conger</taxon>
    </lineage>
</organism>
<dbReference type="Proteomes" id="UP001152803">
    <property type="component" value="Unassembled WGS sequence"/>
</dbReference>
<dbReference type="SUPFAM" id="SSF48726">
    <property type="entry name" value="Immunoglobulin"/>
    <property type="match status" value="1"/>
</dbReference>
<dbReference type="InterPro" id="IPR003598">
    <property type="entry name" value="Ig_sub2"/>
</dbReference>
<dbReference type="PANTHER" id="PTHR24100">
    <property type="entry name" value="BUTYROPHILIN"/>
    <property type="match status" value="1"/>
</dbReference>
<dbReference type="PROSITE" id="PS50835">
    <property type="entry name" value="IG_LIKE"/>
    <property type="match status" value="1"/>
</dbReference>
<gene>
    <name evidence="7" type="ORF">COCON_G00001820</name>
</gene>
<keyword evidence="3" id="KW-0393">Immunoglobulin domain</keyword>
<keyword evidence="5" id="KW-0732">Signal</keyword>
<dbReference type="OrthoDB" id="10055806at2759"/>
<keyword evidence="4" id="KW-0812">Transmembrane</keyword>
<feature type="signal peptide" evidence="5">
    <location>
        <begin position="1"/>
        <end position="17"/>
    </location>
</feature>
<keyword evidence="2 4" id="KW-0472">Membrane</keyword>
<dbReference type="InterPro" id="IPR007110">
    <property type="entry name" value="Ig-like_dom"/>
</dbReference>
<feature type="chain" id="PRO_5040199431" description="Ig-like domain-containing protein" evidence="5">
    <location>
        <begin position="18"/>
        <end position="269"/>
    </location>
</feature>
<evidence type="ECO:0000256" key="4">
    <source>
        <dbReference type="SAM" id="Phobius"/>
    </source>
</evidence>
<proteinExistence type="predicted"/>
<feature type="domain" description="Ig-like" evidence="6">
    <location>
        <begin position="32"/>
        <end position="131"/>
    </location>
</feature>
<evidence type="ECO:0000313" key="7">
    <source>
        <dbReference type="EMBL" id="KAJ8287523.1"/>
    </source>
</evidence>
<evidence type="ECO:0000256" key="1">
    <source>
        <dbReference type="ARBA" id="ARBA00004370"/>
    </source>
</evidence>
<dbReference type="SMART" id="SM00408">
    <property type="entry name" value="IGc2"/>
    <property type="match status" value="1"/>
</dbReference>
<evidence type="ECO:0000259" key="6">
    <source>
        <dbReference type="PROSITE" id="PS50835"/>
    </source>
</evidence>
<accession>A0A9Q1E0R3</accession>
<dbReference type="GO" id="GO:0009897">
    <property type="term" value="C:external side of plasma membrane"/>
    <property type="evidence" value="ECO:0007669"/>
    <property type="project" value="TreeGrafter"/>
</dbReference>
<dbReference type="Pfam" id="PF22705">
    <property type="entry name" value="C2-set_3"/>
    <property type="match status" value="1"/>
</dbReference>
<dbReference type="AlphaFoldDB" id="A0A9Q1E0R3"/>
<dbReference type="Gene3D" id="2.60.40.10">
    <property type="entry name" value="Immunoglobulins"/>
    <property type="match status" value="2"/>
</dbReference>